<dbReference type="InParanoid" id="A0A317XQN9"/>
<dbReference type="AlphaFoldDB" id="A0A317XQN9"/>
<evidence type="ECO:0000313" key="1">
    <source>
        <dbReference type="EMBL" id="PWZ00422.1"/>
    </source>
</evidence>
<reference evidence="1 2" key="1">
    <citation type="journal article" date="2018" name="Mol. Biol. Evol.">
        <title>Broad Genomic Sampling Reveals a Smut Pathogenic Ancestry of the Fungal Clade Ustilaginomycotina.</title>
        <authorList>
            <person name="Kijpornyongpan T."/>
            <person name="Mondo S.J."/>
            <person name="Barry K."/>
            <person name="Sandor L."/>
            <person name="Lee J."/>
            <person name="Lipzen A."/>
            <person name="Pangilinan J."/>
            <person name="LaButti K."/>
            <person name="Hainaut M."/>
            <person name="Henrissat B."/>
            <person name="Grigoriev I.V."/>
            <person name="Spatafora J.W."/>
            <person name="Aime M.C."/>
        </authorList>
    </citation>
    <scope>NUCLEOTIDE SEQUENCE [LARGE SCALE GENOMIC DNA]</scope>
    <source>
        <strain evidence="1 2">MCA 3645</strain>
    </source>
</reference>
<dbReference type="EMBL" id="KZ819192">
    <property type="protein sequence ID" value="PWZ00422.1"/>
    <property type="molecule type" value="Genomic_DNA"/>
</dbReference>
<sequence length="172" mass="18743">MNASLRLARSAVTGRNSRSAPVCCFSAIEEHSSGRRMSNKAKDQAAGRSAREIAAAPLELGLVIAEHGRSSTSSASTASHKHADDVHCSVSHRSSQLWCSHFLSSTHYSLLSHTHYYSSTALYFVFLSLTHAQRIQFLCPASNSPTGSLSFWDARYFRNPSLASPTFQPLLA</sequence>
<keyword evidence="2" id="KW-1185">Reference proteome</keyword>
<name>A0A317XQN9_9BASI</name>
<dbReference type="Proteomes" id="UP000246740">
    <property type="component" value="Unassembled WGS sequence"/>
</dbReference>
<organism evidence="1 2">
    <name type="scientific">Testicularia cyperi</name>
    <dbReference type="NCBI Taxonomy" id="1882483"/>
    <lineage>
        <taxon>Eukaryota</taxon>
        <taxon>Fungi</taxon>
        <taxon>Dikarya</taxon>
        <taxon>Basidiomycota</taxon>
        <taxon>Ustilaginomycotina</taxon>
        <taxon>Ustilaginomycetes</taxon>
        <taxon>Ustilaginales</taxon>
        <taxon>Anthracoideaceae</taxon>
        <taxon>Testicularia</taxon>
    </lineage>
</organism>
<evidence type="ECO:0000313" key="2">
    <source>
        <dbReference type="Proteomes" id="UP000246740"/>
    </source>
</evidence>
<gene>
    <name evidence="1" type="ORF">BCV70DRAFT_95175</name>
</gene>
<protein>
    <submittedName>
        <fullName evidence="1">Uncharacterized protein</fullName>
    </submittedName>
</protein>
<proteinExistence type="predicted"/>
<accession>A0A317XQN9</accession>